<evidence type="ECO:0000256" key="17">
    <source>
        <dbReference type="RuleBase" id="RU004446"/>
    </source>
</evidence>
<dbReference type="Pfam" id="PF00180">
    <property type="entry name" value="Iso_dh"/>
    <property type="match status" value="1"/>
</dbReference>
<dbReference type="SUPFAM" id="SSF53659">
    <property type="entry name" value="Isocitrate/Isopropylmalate dehydrogenase-like"/>
    <property type="match status" value="1"/>
</dbReference>
<dbReference type="GO" id="GO:0004450">
    <property type="term" value="F:isocitrate dehydrogenase (NADP+) activity"/>
    <property type="evidence" value="ECO:0007669"/>
    <property type="project" value="UniProtKB-UniRule"/>
</dbReference>
<evidence type="ECO:0000256" key="15">
    <source>
        <dbReference type="PIRSR" id="PIRSR604439-4"/>
    </source>
</evidence>
<sequence>MTAYQHIQVPPAGQNITVNADQTLNVPDQPIIPFIQGDGVGVDVSPVMRKVVDAAVAQIYGGKRQIHWMEIYAGEKAVGLYGPDMWLPAETMDAVRTHPVSIKGPLTTPVGGGIRSLNVTLRQELDLYVCLRPVRHFRGVPSPVREPEKTNMVIFRENSEDIYAGIEFEACSDRAQRLIDFLSKELGVQKIRFPETSGIGIKPISREGTERLVRKAIQYAIDHDKPSVTLVHKGNIMKFTEGAFRDWGYAVAQKEFGAEPIDGGPWMRVKNPNTGADIVIKDSITDAFLQQVLLRPVEYSVIATMNLNGDYISDALAAQVGGIGIAPGANMSGTIAMFEATHGTAPRYAGKDYVNPGSMILCAEMMLRHMGWTEAADLIVEGMERTILSKKVTYDFARLMAGAQQVSCSRFGDEIIEQMVNV</sequence>
<evidence type="ECO:0000256" key="16">
    <source>
        <dbReference type="PIRSR" id="PIRSR604439-5"/>
    </source>
</evidence>
<reference evidence="20" key="1">
    <citation type="submission" date="2017-09" db="EMBL/GenBank/DDBJ databases">
        <title>FDA dAtabase for Regulatory Grade micrObial Sequences (FDA-ARGOS): Supporting development and validation of Infectious Disease Dx tests.</title>
        <authorList>
            <person name="Minogue T."/>
            <person name="Wolcott M."/>
            <person name="Wasieloski L."/>
            <person name="Aguilar W."/>
            <person name="Moore D."/>
            <person name="Tallon L."/>
            <person name="Sadzewicz L."/>
            <person name="Ott S."/>
            <person name="Zhao X."/>
            <person name="Nagaraj S."/>
            <person name="Vavikolanu K."/>
            <person name="Aluvathingal J."/>
            <person name="Nadendla S."/>
            <person name="Sichtig H."/>
        </authorList>
    </citation>
    <scope>NUCLEOTIDE SEQUENCE [LARGE SCALE GENOMIC DNA]</scope>
    <source>
        <strain evidence="20">FDAARGOS_394</strain>
    </source>
</reference>
<dbReference type="PANTHER" id="PTHR43504">
    <property type="entry name" value="ISOCITRATE DEHYDROGENASE [NADP]"/>
    <property type="match status" value="1"/>
</dbReference>
<keyword evidence="5 17" id="KW-0816">Tricarboxylic acid cycle</keyword>
<dbReference type="InterPro" id="IPR024084">
    <property type="entry name" value="IsoPropMal-DH-like_dom"/>
</dbReference>
<evidence type="ECO:0000256" key="8">
    <source>
        <dbReference type="ARBA" id="ARBA00022857"/>
    </source>
</evidence>
<dbReference type="EC" id="1.1.1.42" evidence="17"/>
<dbReference type="RefSeq" id="WP_066531928.1">
    <property type="nucleotide sequence ID" value="NZ_PDEA01000001.1"/>
</dbReference>
<proteinExistence type="inferred from homology"/>
<feature type="site" description="Critical for catalysis" evidence="15">
    <location>
        <position position="163"/>
    </location>
</feature>
<dbReference type="InterPro" id="IPR019818">
    <property type="entry name" value="IsoCit/isopropylmalate_DH_CS"/>
</dbReference>
<feature type="modified residue" description="Phosphoserine" evidence="16">
    <location>
        <position position="116"/>
    </location>
</feature>
<evidence type="ECO:0000256" key="2">
    <source>
        <dbReference type="ARBA" id="ARBA00007769"/>
    </source>
</evidence>
<dbReference type="GeneID" id="80801611"/>
<evidence type="ECO:0000256" key="10">
    <source>
        <dbReference type="ARBA" id="ARBA00023211"/>
    </source>
</evidence>
<dbReference type="AlphaFoldDB" id="A0A2A7UW88"/>
<dbReference type="STRING" id="1219032.GCA_001515545_00030"/>
<feature type="binding site" evidence="13">
    <location>
        <position position="107"/>
    </location>
    <ligand>
        <name>NADP(+)</name>
        <dbReference type="ChEBI" id="CHEBI:58349"/>
    </ligand>
</feature>
<feature type="binding site" evidence="12">
    <location>
        <position position="156"/>
    </location>
    <ligand>
        <name>D-threo-isocitrate</name>
        <dbReference type="ChEBI" id="CHEBI:15562"/>
    </ligand>
</feature>
<feature type="binding site" evidence="13">
    <location>
        <position position="394"/>
    </location>
    <ligand>
        <name>NADP(+)</name>
        <dbReference type="ChEBI" id="CHEBI:58349"/>
    </ligand>
</feature>
<evidence type="ECO:0000259" key="18">
    <source>
        <dbReference type="SMART" id="SM01329"/>
    </source>
</evidence>
<feature type="binding site" evidence="13">
    <location>
        <begin position="342"/>
        <end position="348"/>
    </location>
    <ligand>
        <name>NADP(+)</name>
        <dbReference type="ChEBI" id="CHEBI:58349"/>
    </ligand>
</feature>
<name>A0A2A7UW88_COMTR</name>
<keyword evidence="9 19" id="KW-0560">Oxidoreductase</keyword>
<feature type="domain" description="Isopropylmalate dehydrogenase-like" evidence="18">
    <location>
        <begin position="31"/>
        <end position="415"/>
    </location>
</feature>
<protein>
    <recommendedName>
        <fullName evidence="17">Isocitrate dehydrogenase [NADP]</fullName>
        <ecNumber evidence="17">1.1.1.42</ecNumber>
    </recommendedName>
</protein>
<organism evidence="19 20">
    <name type="scientific">Comamonas terrigena</name>
    <dbReference type="NCBI Taxonomy" id="32013"/>
    <lineage>
        <taxon>Bacteria</taxon>
        <taxon>Pseudomonadati</taxon>
        <taxon>Pseudomonadota</taxon>
        <taxon>Betaproteobacteria</taxon>
        <taxon>Burkholderiales</taxon>
        <taxon>Comamonadaceae</taxon>
        <taxon>Comamonas</taxon>
    </lineage>
</organism>
<accession>A0A2A7UW88</accession>
<feature type="binding site" evidence="13">
    <location>
        <position position="398"/>
    </location>
    <ligand>
        <name>NADP(+)</name>
        <dbReference type="ChEBI" id="CHEBI:58349"/>
    </ligand>
</feature>
<dbReference type="PROSITE" id="PS00470">
    <property type="entry name" value="IDH_IMDH"/>
    <property type="match status" value="1"/>
</dbReference>
<feature type="binding site" evidence="12">
    <location>
        <position position="116"/>
    </location>
    <ligand>
        <name>D-threo-isocitrate</name>
        <dbReference type="ChEBI" id="CHEBI:15562"/>
    </ligand>
</feature>
<dbReference type="PANTHER" id="PTHR43504:SF1">
    <property type="entry name" value="ISOCITRATE DEHYDROGENASE [NADP]"/>
    <property type="match status" value="1"/>
</dbReference>
<feature type="binding site" evidence="14">
    <location>
        <position position="310"/>
    </location>
    <ligand>
        <name>Mg(2+)</name>
        <dbReference type="ChEBI" id="CHEBI:18420"/>
    </ligand>
</feature>
<feature type="modified residue" description="N6-succinyllysine" evidence="16">
    <location>
        <position position="103"/>
    </location>
</feature>
<comment type="caution">
    <text evidence="19">The sequence shown here is derived from an EMBL/GenBank/DDBJ whole genome shotgun (WGS) entry which is preliminary data.</text>
</comment>
<comment type="subunit">
    <text evidence="3">Homodimer.</text>
</comment>
<evidence type="ECO:0000256" key="11">
    <source>
        <dbReference type="ARBA" id="ARBA00023554"/>
    </source>
</evidence>
<dbReference type="SMART" id="SM01329">
    <property type="entry name" value="Iso_dh"/>
    <property type="match status" value="1"/>
</dbReference>
<dbReference type="GO" id="GO:0006097">
    <property type="term" value="P:glyoxylate cycle"/>
    <property type="evidence" value="ECO:0007669"/>
    <property type="project" value="UniProtKB-KW"/>
</dbReference>
<keyword evidence="10 14" id="KW-0464">Manganese</keyword>
<evidence type="ECO:0000313" key="20">
    <source>
        <dbReference type="Proteomes" id="UP000220246"/>
    </source>
</evidence>
<keyword evidence="6 17" id="KW-0479">Metal-binding</keyword>
<comment type="cofactor">
    <cofactor evidence="14">
        <name>Mg(2+)</name>
        <dbReference type="ChEBI" id="CHEBI:18420"/>
    </cofactor>
    <cofactor evidence="14">
        <name>Mn(2+)</name>
        <dbReference type="ChEBI" id="CHEBI:29035"/>
    </cofactor>
    <text evidence="14">Binds 1 Mg(2+) or Mn(2+) ion per subunit.</text>
</comment>
<comment type="catalytic activity">
    <reaction evidence="11">
        <text>D-threo-isocitrate + NADP(+) = 2-oxoglutarate + CO2 + NADPH</text>
        <dbReference type="Rhea" id="RHEA:19629"/>
        <dbReference type="ChEBI" id="CHEBI:15562"/>
        <dbReference type="ChEBI" id="CHEBI:16526"/>
        <dbReference type="ChEBI" id="CHEBI:16810"/>
        <dbReference type="ChEBI" id="CHEBI:57783"/>
        <dbReference type="ChEBI" id="CHEBI:58349"/>
        <dbReference type="EC" id="1.1.1.42"/>
    </reaction>
</comment>
<keyword evidence="20" id="KW-1185">Reference proteome</keyword>
<comment type="similarity">
    <text evidence="2">Belongs to the isocitrate and isopropylmalate dehydrogenases family.</text>
</comment>
<keyword evidence="7 14" id="KW-0460">Magnesium</keyword>
<feature type="binding site" evidence="12">
    <location>
        <position position="132"/>
    </location>
    <ligand>
        <name>D-threo-isocitrate</name>
        <dbReference type="ChEBI" id="CHEBI:15562"/>
    </ligand>
</feature>
<evidence type="ECO:0000256" key="4">
    <source>
        <dbReference type="ARBA" id="ARBA00022435"/>
    </source>
</evidence>
<dbReference type="GO" id="GO:0006099">
    <property type="term" value="P:tricarboxylic acid cycle"/>
    <property type="evidence" value="ECO:0007669"/>
    <property type="project" value="UniProtKB-UniRule"/>
</dbReference>
<dbReference type="GO" id="GO:0000287">
    <property type="term" value="F:magnesium ion binding"/>
    <property type="evidence" value="ECO:0007669"/>
    <property type="project" value="InterPro"/>
</dbReference>
<evidence type="ECO:0000256" key="13">
    <source>
        <dbReference type="PIRSR" id="PIRSR604439-2"/>
    </source>
</evidence>
<gene>
    <name evidence="19" type="ORF">CRM82_13385</name>
</gene>
<evidence type="ECO:0000256" key="1">
    <source>
        <dbReference type="ARBA" id="ARBA00001936"/>
    </source>
</evidence>
<dbReference type="Proteomes" id="UP000220246">
    <property type="component" value="Unassembled WGS sequence"/>
</dbReference>
<evidence type="ECO:0000256" key="3">
    <source>
        <dbReference type="ARBA" id="ARBA00011738"/>
    </source>
</evidence>
<dbReference type="InterPro" id="IPR004439">
    <property type="entry name" value="Isocitrate_DH_NADP_dimer_prok"/>
</dbReference>
<evidence type="ECO:0000256" key="9">
    <source>
        <dbReference type="ARBA" id="ARBA00023002"/>
    </source>
</evidence>
<feature type="site" description="Critical for catalysis" evidence="15">
    <location>
        <position position="233"/>
    </location>
</feature>
<dbReference type="OrthoDB" id="9806254at2"/>
<keyword evidence="4 17" id="KW-0329">Glyoxylate bypass</keyword>
<evidence type="ECO:0000313" key="19">
    <source>
        <dbReference type="EMBL" id="PEH89461.1"/>
    </source>
</evidence>
<feature type="binding site" evidence="13">
    <location>
        <position position="355"/>
    </location>
    <ligand>
        <name>NADP(+)</name>
        <dbReference type="ChEBI" id="CHEBI:58349"/>
    </ligand>
</feature>
<feature type="binding site" evidence="12">
    <location>
        <position position="122"/>
    </location>
    <ligand>
        <name>D-threo-isocitrate</name>
        <dbReference type="ChEBI" id="CHEBI:15562"/>
    </ligand>
</feature>
<keyword evidence="8 13" id="KW-0521">NADP</keyword>
<comment type="cofactor">
    <cofactor evidence="1">
        <name>Mn(2+)</name>
        <dbReference type="ChEBI" id="CHEBI:29035"/>
    </cofactor>
</comment>
<evidence type="ECO:0000256" key="5">
    <source>
        <dbReference type="ARBA" id="ARBA00022532"/>
    </source>
</evidence>
<feature type="binding site" evidence="12">
    <location>
        <position position="118"/>
    </location>
    <ligand>
        <name>D-threo-isocitrate</name>
        <dbReference type="ChEBI" id="CHEBI:15562"/>
    </ligand>
</feature>
<dbReference type="EMBL" id="PDEA01000001">
    <property type="protein sequence ID" value="PEH89461.1"/>
    <property type="molecule type" value="Genomic_DNA"/>
</dbReference>
<evidence type="ECO:0000256" key="12">
    <source>
        <dbReference type="PIRSR" id="PIRSR604439-1"/>
    </source>
</evidence>
<dbReference type="NCBIfam" id="TIGR00183">
    <property type="entry name" value="prok_nadp_idh"/>
    <property type="match status" value="1"/>
</dbReference>
<dbReference type="GO" id="GO:0051287">
    <property type="term" value="F:NAD binding"/>
    <property type="evidence" value="ECO:0007669"/>
    <property type="project" value="InterPro"/>
</dbReference>
<evidence type="ECO:0000256" key="14">
    <source>
        <dbReference type="PIRSR" id="PIRSR604439-3"/>
    </source>
</evidence>
<evidence type="ECO:0000256" key="7">
    <source>
        <dbReference type="ARBA" id="ARBA00022842"/>
    </source>
</evidence>
<dbReference type="Gene3D" id="3.40.718.10">
    <property type="entry name" value="Isopropylmalate Dehydrogenase"/>
    <property type="match status" value="1"/>
</dbReference>
<dbReference type="NCBIfam" id="NF005425">
    <property type="entry name" value="PRK07006.1"/>
    <property type="match status" value="1"/>
</dbReference>
<evidence type="ECO:0000256" key="6">
    <source>
        <dbReference type="ARBA" id="ARBA00022723"/>
    </source>
</evidence>